<evidence type="ECO:0000313" key="2">
    <source>
        <dbReference type="Proteomes" id="UP000789525"/>
    </source>
</evidence>
<sequence>MNTPITPNPNHAYLYTGVMPSPLSPQGYGGPTSGYPPPEKPSRHTSLVHQPPQLRSSVRQMHPRPRDWEIEEESIIQNLQPTPLPVPRVTTTDTTTNLTNTTTQTPTSAMPPIINITPTSALPSPAFTGPFPSPHPSTRRSRSRPKEYLDLPAELQIPPPPLQNTYPLSNFNVPILREPNAGMRRGRRRNTESAAQAQHAPIQGQGGLAVPLQEAVMTENGLEYARLYDPYSGAYNGGPVLYRHGTMGHERSVSEDNDARLQGYHPSQHHHEAYHGMMQNIHNLAPVVRRVSLTHPAPPAYSPPRLIRNADPERDML</sequence>
<gene>
    <name evidence="1" type="ORF">ACOLOM_LOCUS12449</name>
</gene>
<comment type="caution">
    <text evidence="1">The sequence shown here is derived from an EMBL/GenBank/DDBJ whole genome shotgun (WGS) entry which is preliminary data.</text>
</comment>
<dbReference type="Proteomes" id="UP000789525">
    <property type="component" value="Unassembled WGS sequence"/>
</dbReference>
<proteinExistence type="predicted"/>
<evidence type="ECO:0000313" key="1">
    <source>
        <dbReference type="EMBL" id="CAG8746074.1"/>
    </source>
</evidence>
<protein>
    <submittedName>
        <fullName evidence="1">4427_t:CDS:1</fullName>
    </submittedName>
</protein>
<reference evidence="1" key="1">
    <citation type="submission" date="2021-06" db="EMBL/GenBank/DDBJ databases">
        <authorList>
            <person name="Kallberg Y."/>
            <person name="Tangrot J."/>
            <person name="Rosling A."/>
        </authorList>
    </citation>
    <scope>NUCLEOTIDE SEQUENCE</scope>
    <source>
        <strain evidence="1">CL356</strain>
    </source>
</reference>
<name>A0ACA9QBV0_9GLOM</name>
<dbReference type="EMBL" id="CAJVPT010050495">
    <property type="protein sequence ID" value="CAG8746074.1"/>
    <property type="molecule type" value="Genomic_DNA"/>
</dbReference>
<accession>A0ACA9QBV0</accession>
<keyword evidence="2" id="KW-1185">Reference proteome</keyword>
<organism evidence="1 2">
    <name type="scientific">Acaulospora colombiana</name>
    <dbReference type="NCBI Taxonomy" id="27376"/>
    <lineage>
        <taxon>Eukaryota</taxon>
        <taxon>Fungi</taxon>
        <taxon>Fungi incertae sedis</taxon>
        <taxon>Mucoromycota</taxon>
        <taxon>Glomeromycotina</taxon>
        <taxon>Glomeromycetes</taxon>
        <taxon>Diversisporales</taxon>
        <taxon>Acaulosporaceae</taxon>
        <taxon>Acaulospora</taxon>
    </lineage>
</organism>